<dbReference type="OrthoDB" id="10037617at2759"/>
<dbReference type="GO" id="GO:0004875">
    <property type="term" value="F:complement receptor activity"/>
    <property type="evidence" value="ECO:0007669"/>
    <property type="project" value="TreeGrafter"/>
</dbReference>
<evidence type="ECO:0000313" key="12">
    <source>
        <dbReference type="EMBL" id="KAG8433780.1"/>
    </source>
</evidence>
<keyword evidence="6 9" id="KW-0675">Receptor</keyword>
<evidence type="ECO:0000256" key="9">
    <source>
        <dbReference type="RuleBase" id="RU000688"/>
    </source>
</evidence>
<name>A0A8T2IRV4_9PIPI</name>
<dbReference type="PROSITE" id="PS00237">
    <property type="entry name" value="G_PROTEIN_RECEP_F1_1"/>
    <property type="match status" value="1"/>
</dbReference>
<feature type="transmembrane region" description="Helical" evidence="10">
    <location>
        <begin position="200"/>
        <end position="228"/>
    </location>
</feature>
<dbReference type="PRINTS" id="PR00237">
    <property type="entry name" value="GPCRRHODOPSN"/>
</dbReference>
<dbReference type="EMBL" id="JAACNH010000008">
    <property type="protein sequence ID" value="KAG8433780.1"/>
    <property type="molecule type" value="Genomic_DNA"/>
</dbReference>
<evidence type="ECO:0000256" key="10">
    <source>
        <dbReference type="SAM" id="Phobius"/>
    </source>
</evidence>
<proteinExistence type="inferred from homology"/>
<protein>
    <recommendedName>
        <fullName evidence="11">G-protein coupled receptors family 1 profile domain-containing protein</fullName>
    </recommendedName>
</protein>
<keyword evidence="13" id="KW-1185">Reference proteome</keyword>
<dbReference type="InterPro" id="IPR000826">
    <property type="entry name" value="Formyl_rcpt-rel"/>
</dbReference>
<dbReference type="SUPFAM" id="SSF81321">
    <property type="entry name" value="Family A G protein-coupled receptor-like"/>
    <property type="match status" value="1"/>
</dbReference>
<feature type="transmembrane region" description="Helical" evidence="10">
    <location>
        <begin position="145"/>
        <end position="170"/>
    </location>
</feature>
<feature type="transmembrane region" description="Helical" evidence="10">
    <location>
        <begin position="240"/>
        <end position="260"/>
    </location>
</feature>
<comment type="similarity">
    <text evidence="9">Belongs to the G-protein coupled receptor 1 family.</text>
</comment>
<evidence type="ECO:0000259" key="11">
    <source>
        <dbReference type="PROSITE" id="PS50262"/>
    </source>
</evidence>
<feature type="transmembrane region" description="Helical" evidence="10">
    <location>
        <begin position="32"/>
        <end position="54"/>
    </location>
</feature>
<dbReference type="PANTHER" id="PTHR24225">
    <property type="entry name" value="CHEMOTACTIC RECEPTOR"/>
    <property type="match status" value="1"/>
</dbReference>
<dbReference type="Proteomes" id="UP000812440">
    <property type="component" value="Chromosome 7"/>
</dbReference>
<comment type="similarity">
    <text evidence="8">Belongs to the chemokine-like receptor (CMKLR) family.</text>
</comment>
<gene>
    <name evidence="12" type="ORF">GDO86_012225</name>
</gene>
<dbReference type="PROSITE" id="PS50262">
    <property type="entry name" value="G_PROTEIN_RECEP_F1_2"/>
    <property type="match status" value="1"/>
</dbReference>
<dbReference type="GO" id="GO:0006954">
    <property type="term" value="P:inflammatory response"/>
    <property type="evidence" value="ECO:0007669"/>
    <property type="project" value="TreeGrafter"/>
</dbReference>
<reference evidence="12" key="1">
    <citation type="thesis" date="2020" institute="ProQuest LLC" country="789 East Eisenhower Parkway, Ann Arbor, MI, USA">
        <title>Comparative Genomics and Chromosome Evolution.</title>
        <authorList>
            <person name="Mudd A.B."/>
        </authorList>
    </citation>
    <scope>NUCLEOTIDE SEQUENCE</scope>
    <source>
        <strain evidence="12">Female2</strain>
        <tissue evidence="12">Blood</tissue>
    </source>
</reference>
<evidence type="ECO:0000256" key="8">
    <source>
        <dbReference type="ARBA" id="ARBA00025736"/>
    </source>
</evidence>
<comment type="caution">
    <text evidence="12">The sequence shown here is derived from an EMBL/GenBank/DDBJ whole genome shotgun (WGS) entry which is preliminary data.</text>
</comment>
<accession>A0A8T2IRV4</accession>
<feature type="transmembrane region" description="Helical" evidence="10">
    <location>
        <begin position="280"/>
        <end position="299"/>
    </location>
</feature>
<dbReference type="Pfam" id="PF00001">
    <property type="entry name" value="7tm_1"/>
    <property type="match status" value="1"/>
</dbReference>
<dbReference type="GO" id="GO:0007200">
    <property type="term" value="P:phospholipase C-activating G protein-coupled receptor signaling pathway"/>
    <property type="evidence" value="ECO:0007669"/>
    <property type="project" value="TreeGrafter"/>
</dbReference>
<keyword evidence="7 9" id="KW-0807">Transducer</keyword>
<keyword evidence="5 10" id="KW-0472">Membrane</keyword>
<evidence type="ECO:0000256" key="5">
    <source>
        <dbReference type="ARBA" id="ARBA00023136"/>
    </source>
</evidence>
<dbReference type="GO" id="GO:0005886">
    <property type="term" value="C:plasma membrane"/>
    <property type="evidence" value="ECO:0007669"/>
    <property type="project" value="TreeGrafter"/>
</dbReference>
<keyword evidence="4 9" id="KW-0297">G-protein coupled receptor</keyword>
<keyword evidence="3 10" id="KW-1133">Transmembrane helix</keyword>
<evidence type="ECO:0000256" key="7">
    <source>
        <dbReference type="ARBA" id="ARBA00023224"/>
    </source>
</evidence>
<evidence type="ECO:0000256" key="1">
    <source>
        <dbReference type="ARBA" id="ARBA00004141"/>
    </source>
</evidence>
<evidence type="ECO:0000313" key="13">
    <source>
        <dbReference type="Proteomes" id="UP000812440"/>
    </source>
</evidence>
<dbReference type="GO" id="GO:0004982">
    <property type="term" value="F:N-formyl peptide receptor activity"/>
    <property type="evidence" value="ECO:0007669"/>
    <property type="project" value="TreeGrafter"/>
</dbReference>
<evidence type="ECO:0000256" key="3">
    <source>
        <dbReference type="ARBA" id="ARBA00022989"/>
    </source>
</evidence>
<dbReference type="Gene3D" id="1.20.1070.10">
    <property type="entry name" value="Rhodopsin 7-helix transmembrane proteins"/>
    <property type="match status" value="1"/>
</dbReference>
<evidence type="ECO:0000256" key="2">
    <source>
        <dbReference type="ARBA" id="ARBA00022692"/>
    </source>
</evidence>
<feature type="domain" description="G-protein coupled receptors family 1 profile" evidence="11">
    <location>
        <begin position="35"/>
        <end position="296"/>
    </location>
</feature>
<dbReference type="InterPro" id="IPR000276">
    <property type="entry name" value="GPCR_Rhodpsn"/>
</dbReference>
<evidence type="ECO:0000256" key="6">
    <source>
        <dbReference type="ARBA" id="ARBA00023170"/>
    </source>
</evidence>
<dbReference type="PANTHER" id="PTHR24225:SF73">
    <property type="entry name" value="C3A ANAPHYLATOXIN CHEMOTACTIC RECEPTOR-LIKE"/>
    <property type="match status" value="1"/>
</dbReference>
<keyword evidence="2 9" id="KW-0812">Transmembrane</keyword>
<feature type="transmembrane region" description="Helical" evidence="10">
    <location>
        <begin position="101"/>
        <end position="125"/>
    </location>
</feature>
<dbReference type="GO" id="GO:0007204">
    <property type="term" value="P:positive regulation of cytosolic calcium ion concentration"/>
    <property type="evidence" value="ECO:0007669"/>
    <property type="project" value="TreeGrafter"/>
</dbReference>
<feature type="transmembrane region" description="Helical" evidence="10">
    <location>
        <begin position="66"/>
        <end position="95"/>
    </location>
</feature>
<sequence length="325" mass="38063">MENSSQLYDTYYYDVNEFPFNFLMWKTLPTIIIVWNTLSFIVGITGNGLVIWIAGFKMKNISGVWLLNLAITDFICNISIPLQMVMIVCIITGNWQHFSNLVAMNFTILIINMFTSVSFLTAISIDRCVSIMFPLWAKIHRTRKLVTNTVITIWVFSVILSVPHLVYMHIYRFDPFTPYTLPINGSNTIFLQYIMKIQNVLYIIKAVLMFLVPFIIIFICYCLIIFKLKTIKRWSRSQRPFRIIIAIVTGFFICWFPHHIYPLIPDTEKLVIFRFYFHLISHHLAYFSSCLNPILYVILGQNIKGNFKKAIVTTLKNAFNEKEIL</sequence>
<dbReference type="InterPro" id="IPR017452">
    <property type="entry name" value="GPCR_Rhodpsn_7TM"/>
</dbReference>
<dbReference type="AlphaFoldDB" id="A0A8T2IRV4"/>
<comment type="subcellular location">
    <subcellularLocation>
        <location evidence="1">Membrane</location>
        <topology evidence="1">Multi-pass membrane protein</topology>
    </subcellularLocation>
</comment>
<organism evidence="12 13">
    <name type="scientific">Hymenochirus boettgeri</name>
    <name type="common">Congo dwarf clawed frog</name>
    <dbReference type="NCBI Taxonomy" id="247094"/>
    <lineage>
        <taxon>Eukaryota</taxon>
        <taxon>Metazoa</taxon>
        <taxon>Chordata</taxon>
        <taxon>Craniata</taxon>
        <taxon>Vertebrata</taxon>
        <taxon>Euteleostomi</taxon>
        <taxon>Amphibia</taxon>
        <taxon>Batrachia</taxon>
        <taxon>Anura</taxon>
        <taxon>Pipoidea</taxon>
        <taxon>Pipidae</taxon>
        <taxon>Pipinae</taxon>
        <taxon>Hymenochirus</taxon>
    </lineage>
</organism>
<evidence type="ECO:0000256" key="4">
    <source>
        <dbReference type="ARBA" id="ARBA00023040"/>
    </source>
</evidence>